<keyword evidence="5 10" id="KW-0560">Oxidoreductase</keyword>
<keyword evidence="3" id="KW-0479">Metal-binding</keyword>
<dbReference type="GO" id="GO:0050492">
    <property type="term" value="F:glycerol-1-phosphate dehydrogenase [NAD(P)+] activity"/>
    <property type="evidence" value="ECO:0007669"/>
    <property type="project" value="UniProtKB-EC"/>
</dbReference>
<dbReference type="PANTHER" id="PTHR43616:SF5">
    <property type="entry name" value="GLYCEROL DEHYDROGENASE 1"/>
    <property type="match status" value="1"/>
</dbReference>
<accession>A0A840UNK4</accession>
<keyword evidence="8" id="KW-0594">Phospholipid biosynthesis</keyword>
<evidence type="ECO:0000256" key="5">
    <source>
        <dbReference type="ARBA" id="ARBA00023002"/>
    </source>
</evidence>
<dbReference type="InterPro" id="IPR032837">
    <property type="entry name" value="G1PDH"/>
</dbReference>
<evidence type="ECO:0000256" key="6">
    <source>
        <dbReference type="ARBA" id="ARBA00023027"/>
    </source>
</evidence>
<keyword evidence="1" id="KW-0963">Cytoplasm</keyword>
<dbReference type="Gene3D" id="1.20.1090.10">
    <property type="entry name" value="Dehydroquinate synthase-like - alpha domain"/>
    <property type="match status" value="1"/>
</dbReference>
<dbReference type="SUPFAM" id="SSF56796">
    <property type="entry name" value="Dehydroquinate synthase-like"/>
    <property type="match status" value="1"/>
</dbReference>
<evidence type="ECO:0000256" key="8">
    <source>
        <dbReference type="ARBA" id="ARBA00023209"/>
    </source>
</evidence>
<keyword evidence="7" id="KW-0443">Lipid metabolism</keyword>
<keyword evidence="4" id="KW-0521">NADP</keyword>
<evidence type="ECO:0000313" key="10">
    <source>
        <dbReference type="EMBL" id="MBB5335802.1"/>
    </source>
</evidence>
<dbReference type="Pfam" id="PF13685">
    <property type="entry name" value="Fe-ADH_2"/>
    <property type="match status" value="1"/>
</dbReference>
<dbReference type="AlphaFoldDB" id="A0A840UNK4"/>
<comment type="caution">
    <text evidence="10">The sequence shown here is derived from an EMBL/GenBank/DDBJ whole genome shotgun (WGS) entry which is preliminary data.</text>
</comment>
<gene>
    <name evidence="10" type="ORF">HNR32_000936</name>
</gene>
<dbReference type="GO" id="GO:0046872">
    <property type="term" value="F:metal ion binding"/>
    <property type="evidence" value="ECO:0007669"/>
    <property type="project" value="UniProtKB-KW"/>
</dbReference>
<dbReference type="Proteomes" id="UP000559117">
    <property type="component" value="Unassembled WGS sequence"/>
</dbReference>
<keyword evidence="6" id="KW-0520">NAD</keyword>
<keyword evidence="9" id="KW-1208">Phospholipid metabolism</keyword>
<organism evidence="10 11">
    <name type="scientific">Pectinatus brassicae</name>
    <dbReference type="NCBI Taxonomy" id="862415"/>
    <lineage>
        <taxon>Bacteria</taxon>
        <taxon>Bacillati</taxon>
        <taxon>Bacillota</taxon>
        <taxon>Negativicutes</taxon>
        <taxon>Selenomonadales</taxon>
        <taxon>Selenomonadaceae</taxon>
        <taxon>Pectinatus</taxon>
    </lineage>
</organism>
<evidence type="ECO:0000313" key="11">
    <source>
        <dbReference type="Proteomes" id="UP000559117"/>
    </source>
</evidence>
<dbReference type="Gene3D" id="3.40.50.1970">
    <property type="match status" value="1"/>
</dbReference>
<dbReference type="PANTHER" id="PTHR43616">
    <property type="entry name" value="GLYCEROL DEHYDROGENASE"/>
    <property type="match status" value="1"/>
</dbReference>
<dbReference type="EC" id="1.1.1.261" evidence="10"/>
<protein>
    <submittedName>
        <fullName evidence="10">Glycerol-1-phosphate dehydrogenase [NAD(P)+]</fullName>
        <ecNumber evidence="10">1.1.1.261</ecNumber>
    </submittedName>
</protein>
<evidence type="ECO:0000256" key="4">
    <source>
        <dbReference type="ARBA" id="ARBA00022857"/>
    </source>
</evidence>
<evidence type="ECO:0000256" key="2">
    <source>
        <dbReference type="ARBA" id="ARBA00022516"/>
    </source>
</evidence>
<evidence type="ECO:0000256" key="9">
    <source>
        <dbReference type="ARBA" id="ARBA00023264"/>
    </source>
</evidence>
<keyword evidence="11" id="KW-1185">Reference proteome</keyword>
<dbReference type="EMBL" id="JACHFH010000008">
    <property type="protein sequence ID" value="MBB5335802.1"/>
    <property type="molecule type" value="Genomic_DNA"/>
</dbReference>
<name>A0A840UNK4_9FIRM</name>
<sequence length="449" mass="50308">MYNWSEFIGKKNNCKCGHIHECDIQHIVVEENAISKIVEYINQESYKTVYIVADKNTEKASKGKVYEILEKNNIKYSKYIFSNNELVPDEIAVGKIITHLPRKCELIIGIGAGVINDLCKFISYTVKINYFIIATAPSMDGYASDGAALIVDNLKVTYEKVGRPKAIVADTNILKNAPMHLITAGIGDIFGKYICLTDWHMAHFVTGEYYCQDLVDIMNKAVIAVTNATKDGITARNEKSIGLVMEGLVLAGIDMSYSGNSRPASGSEHHMSHYWEMLFLQQGHEGVHHGTKVGVGTIIAIILYKKLAQKLKETTDLILNHFDKTAWIKNIKLVYGKAAPGVIRLEEKVGKNNDEDVAARLVMIAKHKQNIIDLAEKLPEVNSLIELMKKINAPYHPAQIGVTEEMVKNAIIYAKELRNRYGILQLLFDCGWQEEFAAEVVEELGKIKY</sequence>
<reference evidence="10 11" key="1">
    <citation type="submission" date="2020-08" db="EMBL/GenBank/DDBJ databases">
        <title>Genomic Encyclopedia of Type Strains, Phase IV (KMG-IV): sequencing the most valuable type-strain genomes for metagenomic binning, comparative biology and taxonomic classification.</title>
        <authorList>
            <person name="Goeker M."/>
        </authorList>
    </citation>
    <scope>NUCLEOTIDE SEQUENCE [LARGE SCALE GENOMIC DNA]</scope>
    <source>
        <strain evidence="10 11">DSM 24661</strain>
    </source>
</reference>
<proteinExistence type="predicted"/>
<keyword evidence="2" id="KW-0444">Lipid biosynthesis</keyword>
<dbReference type="CDD" id="cd08175">
    <property type="entry name" value="G1PDH"/>
    <property type="match status" value="1"/>
</dbReference>
<evidence type="ECO:0000256" key="1">
    <source>
        <dbReference type="ARBA" id="ARBA00022490"/>
    </source>
</evidence>
<dbReference type="GO" id="GO:0008654">
    <property type="term" value="P:phospholipid biosynthetic process"/>
    <property type="evidence" value="ECO:0007669"/>
    <property type="project" value="UniProtKB-KW"/>
</dbReference>
<evidence type="ECO:0000256" key="3">
    <source>
        <dbReference type="ARBA" id="ARBA00022723"/>
    </source>
</evidence>
<evidence type="ECO:0000256" key="7">
    <source>
        <dbReference type="ARBA" id="ARBA00023098"/>
    </source>
</evidence>
<dbReference type="InterPro" id="IPR016205">
    <property type="entry name" value="Glycerol_DH"/>
</dbReference>
<dbReference type="RefSeq" id="WP_183860121.1">
    <property type="nucleotide sequence ID" value="NZ_JACHFH010000008.1"/>
</dbReference>